<dbReference type="Proteomes" id="UP000436822">
    <property type="component" value="Unassembled WGS sequence"/>
</dbReference>
<gene>
    <name evidence="2" type="ORF">KIN_41740</name>
</gene>
<dbReference type="InterPro" id="IPR054061">
    <property type="entry name" value="DUF6915"/>
</dbReference>
<dbReference type="AlphaFoldDB" id="A0A6N6JMH8"/>
<evidence type="ECO:0000259" key="1">
    <source>
        <dbReference type="Pfam" id="PF21866"/>
    </source>
</evidence>
<evidence type="ECO:0000313" key="3">
    <source>
        <dbReference type="Proteomes" id="UP000436822"/>
    </source>
</evidence>
<dbReference type="Pfam" id="PF21866">
    <property type="entry name" value="DUF6915"/>
    <property type="match status" value="1"/>
</dbReference>
<comment type="caution">
    <text evidence="2">The sequence shown here is derived from an EMBL/GenBank/DDBJ whole genome shotgun (WGS) entry which is preliminary data.</text>
</comment>
<protein>
    <recommendedName>
        <fullName evidence="1">DUF6915 domain-containing protein</fullName>
    </recommendedName>
</protein>
<reference evidence="2 3" key="1">
    <citation type="submission" date="2019-12" db="EMBL/GenBank/DDBJ databases">
        <title>Litoreibacter badius sp. nov., a novel bacteriochlorophyll a-containing bacterium in the genus Litoreibacter.</title>
        <authorList>
            <person name="Kanamuro M."/>
            <person name="Takabe Y."/>
            <person name="Mori K."/>
            <person name="Takaichi S."/>
            <person name="Hanada S."/>
        </authorList>
    </citation>
    <scope>NUCLEOTIDE SEQUENCE [LARGE SCALE GENOMIC DNA]</scope>
    <source>
        <strain evidence="2 3">K6</strain>
    </source>
</reference>
<keyword evidence="3" id="KW-1185">Reference proteome</keyword>
<sequence length="151" mass="16876">MAHPLHHAESSARRFGGAPEDYQHIHDWFDASKAHLALFTHRALRHHSQGIFEAERVFGLTLANSAGRTVPVRWIGEQHVKEDCRGCIPSLADWLSRIQPVPWMANGAIDNQAPADLADPQQAWRDAVVAGRTILGLTEWCCKRDAEAAER</sequence>
<organism evidence="2 3">
    <name type="scientific">Litoreibacter roseus</name>
    <dbReference type="NCBI Taxonomy" id="2601869"/>
    <lineage>
        <taxon>Bacteria</taxon>
        <taxon>Pseudomonadati</taxon>
        <taxon>Pseudomonadota</taxon>
        <taxon>Alphaproteobacteria</taxon>
        <taxon>Rhodobacterales</taxon>
        <taxon>Roseobacteraceae</taxon>
        <taxon>Litoreibacter</taxon>
    </lineage>
</organism>
<dbReference type="RefSeq" id="WP_159810757.1">
    <property type="nucleotide sequence ID" value="NZ_BLJE01000007.1"/>
</dbReference>
<dbReference type="OrthoDB" id="68427at2"/>
<proteinExistence type="predicted"/>
<feature type="domain" description="DUF6915" evidence="1">
    <location>
        <begin position="2"/>
        <end position="104"/>
    </location>
</feature>
<evidence type="ECO:0000313" key="2">
    <source>
        <dbReference type="EMBL" id="GFE67100.1"/>
    </source>
</evidence>
<accession>A0A6N6JMH8</accession>
<dbReference type="EMBL" id="BLJE01000007">
    <property type="protein sequence ID" value="GFE67100.1"/>
    <property type="molecule type" value="Genomic_DNA"/>
</dbReference>
<name>A0A6N6JMH8_9RHOB</name>